<feature type="compositionally biased region" description="Low complexity" evidence="2">
    <location>
        <begin position="64"/>
        <end position="76"/>
    </location>
</feature>
<dbReference type="GO" id="GO:0097539">
    <property type="term" value="C:ciliary transition fiber"/>
    <property type="evidence" value="ECO:0007669"/>
    <property type="project" value="InterPro"/>
</dbReference>
<feature type="compositionally biased region" description="Basic and acidic residues" evidence="2">
    <location>
        <begin position="189"/>
        <end position="201"/>
    </location>
</feature>
<feature type="region of interest" description="Disordered" evidence="2">
    <location>
        <begin position="268"/>
        <end position="521"/>
    </location>
</feature>
<feature type="domain" description="Fas-binding factor 1 C-terminal" evidence="3">
    <location>
        <begin position="566"/>
        <end position="773"/>
    </location>
</feature>
<feature type="compositionally biased region" description="Basic and acidic residues" evidence="2">
    <location>
        <begin position="170"/>
        <end position="179"/>
    </location>
</feature>
<gene>
    <name evidence="4" type="primary">FBF1</name>
    <name evidence="4" type="ORF">A306_00006394</name>
</gene>
<dbReference type="Proteomes" id="UP000053872">
    <property type="component" value="Unassembled WGS sequence"/>
</dbReference>
<dbReference type="GO" id="GO:0090162">
    <property type="term" value="P:establishment of epithelial cell polarity"/>
    <property type="evidence" value="ECO:0007669"/>
    <property type="project" value="InterPro"/>
</dbReference>
<dbReference type="GO" id="GO:0005814">
    <property type="term" value="C:centriole"/>
    <property type="evidence" value="ECO:0007669"/>
    <property type="project" value="TreeGrafter"/>
</dbReference>
<feature type="compositionally biased region" description="Polar residues" evidence="2">
    <location>
        <begin position="202"/>
        <end position="212"/>
    </location>
</feature>
<feature type="non-terminal residue" evidence="4">
    <location>
        <position position="1"/>
    </location>
</feature>
<evidence type="ECO:0000259" key="3">
    <source>
        <dbReference type="Pfam" id="PF21007"/>
    </source>
</evidence>
<dbReference type="EMBL" id="AKCR02000032">
    <property type="protein sequence ID" value="PKK25568.1"/>
    <property type="molecule type" value="Genomic_DNA"/>
</dbReference>
<dbReference type="AlphaFoldDB" id="A0A2I0M7C8"/>
<dbReference type="PANTHER" id="PTHR33689">
    <property type="entry name" value="FAS-BINDING FACTOR 1"/>
    <property type="match status" value="1"/>
</dbReference>
<keyword evidence="5" id="KW-1185">Reference proteome</keyword>
<feature type="coiled-coil region" evidence="1">
    <location>
        <begin position="713"/>
        <end position="800"/>
    </location>
</feature>
<feature type="compositionally biased region" description="Acidic residues" evidence="2">
    <location>
        <begin position="46"/>
        <end position="57"/>
    </location>
</feature>
<keyword evidence="1" id="KW-0175">Coiled coil</keyword>
<feature type="coiled-coil region" evidence="1">
    <location>
        <begin position="614"/>
        <end position="648"/>
    </location>
</feature>
<evidence type="ECO:0000256" key="2">
    <source>
        <dbReference type="SAM" id="MobiDB-lite"/>
    </source>
</evidence>
<feature type="compositionally biased region" description="Acidic residues" evidence="2">
    <location>
        <begin position="221"/>
        <end position="230"/>
    </location>
</feature>
<feature type="region of interest" description="Disordered" evidence="2">
    <location>
        <begin position="857"/>
        <end position="885"/>
    </location>
</feature>
<dbReference type="InterPro" id="IPR033561">
    <property type="entry name" value="FBF1"/>
</dbReference>
<dbReference type="GO" id="GO:0060271">
    <property type="term" value="P:cilium assembly"/>
    <property type="evidence" value="ECO:0007669"/>
    <property type="project" value="InterPro"/>
</dbReference>
<feature type="compositionally biased region" description="Low complexity" evidence="2">
    <location>
        <begin position="437"/>
        <end position="460"/>
    </location>
</feature>
<sequence length="964" mass="107238">PTVLDRPVTWWCRSLQSVTRLTGAGESWSCAMAAQAKKSLRGSSDDILDDLLGSEDEPSVKSTRASQAAGSSSGRAWNPSVQTSKKSVLEDDFYSKLAVEAAEGSSTSDVQSLGDVDDLAAEILGIPEPGSGPLKTPMKGPGISDSSRGAEKTTGKLPAAGKADPLADLLSDKEQDAPKKAAPTSSKSSCDRKPEESKGKESPQTPLRTTAPAQRRKELMFEDDNDDDMLEALGFGSGKKEEKLRPARSMLDELFGGGSAAKVLEELNTGERRDFKQDEKSQKQPEKKECWDKEDLIFGEYQPSMGSRPSRRQSVRFTAENMGEPKAEPRSKPSPPASQSPVRRRGSRANWLGLKDEDFFDSELPSPVKTSSTVGISPSPASQLPAAEEAAAKTGPEEQEDWLMAALARKRAQAQAKAEKREAEPLEAMGEWPCPRSPLSQPATSPAAAQPAAAPQDTAAGTGGSRGLVPWLSTVKPASVSPSDTAKEDPSGDDNTMVPTPSLPGEKEIPDPAPLTQAEAPALDVLPEKRLGAPAAQLCEETSGCRAELLSVKAHVAELEGKVQTLEMLQEEQKLLLESVQRQHQEDQDLLKSTHRTLMKVQEETHRQQEDMLRWQKEQLLAQMEKQRQDAEQERAELLEQHRLDLEQLREMQRASVQKLWKDYEEQIQHLKWLKEREMDVVTSAISHIRSLNGDMDLHDLDCKVEATHHSASQELATKAQQWDKQLRMLRDRLSQQQKDREEEWMRLQELAAKREARLDEQTRLMEREQAELKIRGQELKAKEEQLRKDQERLDEAWKELWMEKEKVNDAVLHVELQEEEVEKLLAQKIAEAHRIELEHQARLQDVLQNLEQLKQQQQQRLHQGSVPSAQDLGAPSNGPSSAMAELSHVPPLVETPPRHRFRDIGEVMAVADRALLSAQVQTLRFHIQKEKYLLENEKLFKSVKKAPCNTSSPLASRPSFSGL</sequence>
<dbReference type="STRING" id="8932.A0A2I0M7C8"/>
<reference evidence="4 5" key="1">
    <citation type="journal article" date="2013" name="Science">
        <title>Genomic diversity and evolution of the head crest in the rock pigeon.</title>
        <authorList>
            <person name="Shapiro M.D."/>
            <person name="Kronenberg Z."/>
            <person name="Li C."/>
            <person name="Domyan E.T."/>
            <person name="Pan H."/>
            <person name="Campbell M."/>
            <person name="Tan H."/>
            <person name="Huff C.D."/>
            <person name="Hu H."/>
            <person name="Vickrey A.I."/>
            <person name="Nielsen S.C."/>
            <person name="Stringham S.A."/>
            <person name="Hu H."/>
            <person name="Willerslev E."/>
            <person name="Gilbert M.T."/>
            <person name="Yandell M."/>
            <person name="Zhang G."/>
            <person name="Wang J."/>
        </authorList>
    </citation>
    <scope>NUCLEOTIDE SEQUENCE [LARGE SCALE GENOMIC DNA]</scope>
    <source>
        <tissue evidence="4">Blood</tissue>
    </source>
</reference>
<dbReference type="PANTHER" id="PTHR33689:SF1">
    <property type="entry name" value="FAS-BINDING FACTOR 1"/>
    <property type="match status" value="1"/>
</dbReference>
<accession>A0A2I0M7C8</accession>
<dbReference type="InParanoid" id="A0A2I0M7C8"/>
<protein>
    <submittedName>
        <fullName evidence="4">Fas (TNFRSF6) binding factor 1</fullName>
    </submittedName>
</protein>
<evidence type="ECO:0000256" key="1">
    <source>
        <dbReference type="SAM" id="Coils"/>
    </source>
</evidence>
<feature type="compositionally biased region" description="Low complexity" evidence="2">
    <location>
        <begin position="377"/>
        <end position="394"/>
    </location>
</feature>
<feature type="region of interest" description="Disordered" evidence="2">
    <location>
        <begin position="38"/>
        <end position="86"/>
    </location>
</feature>
<comment type="caution">
    <text evidence="4">The sequence shown here is derived from an EMBL/GenBank/DDBJ whole genome shotgun (WGS) entry which is preliminary data.</text>
</comment>
<evidence type="ECO:0000313" key="4">
    <source>
        <dbReference type="EMBL" id="PKK25568.1"/>
    </source>
</evidence>
<organism evidence="4 5">
    <name type="scientific">Columba livia</name>
    <name type="common">Rock dove</name>
    <dbReference type="NCBI Taxonomy" id="8932"/>
    <lineage>
        <taxon>Eukaryota</taxon>
        <taxon>Metazoa</taxon>
        <taxon>Chordata</taxon>
        <taxon>Craniata</taxon>
        <taxon>Vertebrata</taxon>
        <taxon>Euteleostomi</taxon>
        <taxon>Archelosauria</taxon>
        <taxon>Archosauria</taxon>
        <taxon>Dinosauria</taxon>
        <taxon>Saurischia</taxon>
        <taxon>Theropoda</taxon>
        <taxon>Coelurosauria</taxon>
        <taxon>Aves</taxon>
        <taxon>Neognathae</taxon>
        <taxon>Neoaves</taxon>
        <taxon>Columbimorphae</taxon>
        <taxon>Columbiformes</taxon>
        <taxon>Columbidae</taxon>
        <taxon>Columba</taxon>
    </lineage>
</organism>
<feature type="compositionally biased region" description="Basic and acidic residues" evidence="2">
    <location>
        <begin position="268"/>
        <end position="296"/>
    </location>
</feature>
<proteinExistence type="predicted"/>
<feature type="region of interest" description="Disordered" evidence="2">
    <location>
        <begin position="122"/>
        <end position="245"/>
    </location>
</feature>
<dbReference type="GO" id="GO:0036064">
    <property type="term" value="C:ciliary basal body"/>
    <property type="evidence" value="ECO:0007669"/>
    <property type="project" value="TreeGrafter"/>
</dbReference>
<dbReference type="FunCoup" id="A0A2I0M7C8">
    <property type="interactions" value="425"/>
</dbReference>
<dbReference type="InterPro" id="IPR049390">
    <property type="entry name" value="FBF1_C"/>
</dbReference>
<name>A0A2I0M7C8_COLLI</name>
<evidence type="ECO:0000313" key="5">
    <source>
        <dbReference type="Proteomes" id="UP000053872"/>
    </source>
</evidence>
<dbReference type="Pfam" id="PF21007">
    <property type="entry name" value="FBF1"/>
    <property type="match status" value="1"/>
</dbReference>